<protein>
    <submittedName>
        <fullName evidence="1">Type II restriction enzyme NmeDIP (Endonuclease NmeDIP) (R.NmeDIP)</fullName>
        <ecNumber evidence="1">3.1.21.4</ecNumber>
    </submittedName>
</protein>
<keyword evidence="1" id="KW-0540">Nuclease</keyword>
<keyword evidence="1" id="KW-0378">Hydrolase</keyword>
<organism evidence="1">
    <name type="scientific">hydrothermal vent metagenome</name>
    <dbReference type="NCBI Taxonomy" id="652676"/>
    <lineage>
        <taxon>unclassified sequences</taxon>
        <taxon>metagenomes</taxon>
        <taxon>ecological metagenomes</taxon>
    </lineage>
</organism>
<evidence type="ECO:0000313" key="1">
    <source>
        <dbReference type="EMBL" id="VAV82344.1"/>
    </source>
</evidence>
<dbReference type="EC" id="3.1.21.4" evidence="1"/>
<accession>A0A3B0QKG5</accession>
<dbReference type="AlphaFoldDB" id="A0A3B0QKG5"/>
<dbReference type="EMBL" id="UOEA01000014">
    <property type="protein sequence ID" value="VAV82344.1"/>
    <property type="molecule type" value="Genomic_DNA"/>
</dbReference>
<proteinExistence type="predicted"/>
<sequence length="357" mass="40989">MKLTANNLVRAIGQLPKNRAYDYVNLRTKIKIKIDEVIEPEGPIYIRRYNPSKAVGLREAKKESISTQMLWRVANAISPNHPVNIDRILGASYNTRSVLEALLAHTPEFYYCFPGRIEVIHSSTKIKHGHKHLMWSPDKPHGQGRMVRTESDVVISEIPSSDAVYEALILPDKTSEESIDIEVKRRHAQIQIALLMIGKQLDFRTWIAKNDKGIIYKEKRLGEMEGVIVSLDDERLLASYSDAIRAALLIDCIWFRNHKFMPAVLEIEHSTGVTSGLSRMKNFQDALPPFKTRWVIVAPDEDRDKVIREANKPQFHSLETQFFPYLAAEELYSLCTKRKLKGVNDDFLDCFMEPCRN</sequence>
<name>A0A3B0QKG5_9ZZZZ</name>
<keyword evidence="1" id="KW-0255">Endonuclease</keyword>
<dbReference type="GO" id="GO:0009036">
    <property type="term" value="F:type II site-specific deoxyribonuclease activity"/>
    <property type="evidence" value="ECO:0007669"/>
    <property type="project" value="UniProtKB-EC"/>
</dbReference>
<reference evidence="1" key="1">
    <citation type="submission" date="2018-06" db="EMBL/GenBank/DDBJ databases">
        <authorList>
            <person name="Zhirakovskaya E."/>
        </authorList>
    </citation>
    <scope>NUCLEOTIDE SEQUENCE</scope>
</reference>
<gene>
    <name evidence="1" type="ORF">MNBD_DELTA01-57</name>
</gene>